<reference evidence="1 2" key="1">
    <citation type="submission" date="2017-12" db="EMBL/GenBank/DDBJ databases">
        <title>Hemimetabolous genomes reveal molecular basis of termite eusociality.</title>
        <authorList>
            <person name="Harrison M.C."/>
            <person name="Jongepier E."/>
            <person name="Robertson H.M."/>
            <person name="Arning N."/>
            <person name="Bitard-Feildel T."/>
            <person name="Chao H."/>
            <person name="Childers C.P."/>
            <person name="Dinh H."/>
            <person name="Doddapaneni H."/>
            <person name="Dugan S."/>
            <person name="Gowin J."/>
            <person name="Greiner C."/>
            <person name="Han Y."/>
            <person name="Hu H."/>
            <person name="Hughes D.S.T."/>
            <person name="Huylmans A.-K."/>
            <person name="Kemena C."/>
            <person name="Kremer L.P.M."/>
            <person name="Lee S.L."/>
            <person name="Lopez-Ezquerra A."/>
            <person name="Mallet L."/>
            <person name="Monroy-Kuhn J.M."/>
            <person name="Moser A."/>
            <person name="Murali S.C."/>
            <person name="Muzny D.M."/>
            <person name="Otani S."/>
            <person name="Piulachs M.-D."/>
            <person name="Poelchau M."/>
            <person name="Qu J."/>
            <person name="Schaub F."/>
            <person name="Wada-Katsumata A."/>
            <person name="Worley K.C."/>
            <person name="Xie Q."/>
            <person name="Ylla G."/>
            <person name="Poulsen M."/>
            <person name="Gibbs R.A."/>
            <person name="Schal C."/>
            <person name="Richards S."/>
            <person name="Belles X."/>
            <person name="Korb J."/>
            <person name="Bornberg-Bauer E."/>
        </authorList>
    </citation>
    <scope>NUCLEOTIDE SEQUENCE [LARGE SCALE GENOMIC DNA]</scope>
    <source>
        <tissue evidence="1">Whole body</tissue>
    </source>
</reference>
<evidence type="ECO:0000313" key="1">
    <source>
        <dbReference type="EMBL" id="PNF31980.1"/>
    </source>
</evidence>
<keyword evidence="2" id="KW-1185">Reference proteome</keyword>
<sequence>MCNKQVSGLQKILHSPVTGVPRIMLRRAEEIFPSVRESMNYTTLEKVMHSPCGETCPTMHDANHTMNIKAEEVSDAEGEGTSVTTTFVKIKAETAEEVPDTEIEESPMLIPFQKIKAELAEVPDAEVEEPPMPIPFQKIKAELAEVPDAEVEEPPMPIPFQKIKAEPAEELSDAEGEKVPMSTAFVKIKPEPEMLFSHGCSKASKFSTVAVSEIPGHIQHWLQ</sequence>
<dbReference type="AlphaFoldDB" id="A0A2J7QTR9"/>
<evidence type="ECO:0000313" key="2">
    <source>
        <dbReference type="Proteomes" id="UP000235965"/>
    </source>
</evidence>
<organism evidence="1 2">
    <name type="scientific">Cryptotermes secundus</name>
    <dbReference type="NCBI Taxonomy" id="105785"/>
    <lineage>
        <taxon>Eukaryota</taxon>
        <taxon>Metazoa</taxon>
        <taxon>Ecdysozoa</taxon>
        <taxon>Arthropoda</taxon>
        <taxon>Hexapoda</taxon>
        <taxon>Insecta</taxon>
        <taxon>Pterygota</taxon>
        <taxon>Neoptera</taxon>
        <taxon>Polyneoptera</taxon>
        <taxon>Dictyoptera</taxon>
        <taxon>Blattodea</taxon>
        <taxon>Blattoidea</taxon>
        <taxon>Termitoidae</taxon>
        <taxon>Kalotermitidae</taxon>
        <taxon>Cryptotermitinae</taxon>
        <taxon>Cryptotermes</taxon>
    </lineage>
</organism>
<dbReference type="EMBL" id="NEVH01011193">
    <property type="protein sequence ID" value="PNF31980.1"/>
    <property type="molecule type" value="Genomic_DNA"/>
</dbReference>
<dbReference type="OrthoDB" id="8113227at2759"/>
<accession>A0A2J7QTR9</accession>
<dbReference type="Proteomes" id="UP000235965">
    <property type="component" value="Unassembled WGS sequence"/>
</dbReference>
<name>A0A2J7QTR9_9NEOP</name>
<protein>
    <submittedName>
        <fullName evidence="1">Uncharacterized protein</fullName>
    </submittedName>
</protein>
<proteinExistence type="predicted"/>
<gene>
    <name evidence="1" type="ORF">B7P43_G06560</name>
</gene>
<comment type="caution">
    <text evidence="1">The sequence shown here is derived from an EMBL/GenBank/DDBJ whole genome shotgun (WGS) entry which is preliminary data.</text>
</comment>